<name>A0A9D9GVL4_9FIRM</name>
<dbReference type="EMBL" id="JADINA010000038">
    <property type="protein sequence ID" value="MBO8426816.1"/>
    <property type="molecule type" value="Genomic_DNA"/>
</dbReference>
<gene>
    <name evidence="1" type="ORF">IAC61_05870</name>
</gene>
<dbReference type="AlphaFoldDB" id="A0A9D9GVL4"/>
<evidence type="ECO:0000313" key="2">
    <source>
        <dbReference type="Proteomes" id="UP000823634"/>
    </source>
</evidence>
<reference evidence="1" key="1">
    <citation type="submission" date="2020-10" db="EMBL/GenBank/DDBJ databases">
        <authorList>
            <person name="Gilroy R."/>
        </authorList>
    </citation>
    <scope>NUCLEOTIDE SEQUENCE</scope>
    <source>
        <strain evidence="1">17113</strain>
    </source>
</reference>
<dbReference type="Proteomes" id="UP000823634">
    <property type="component" value="Unassembled WGS sequence"/>
</dbReference>
<reference evidence="1" key="2">
    <citation type="journal article" date="2021" name="PeerJ">
        <title>Extensive microbial diversity within the chicken gut microbiome revealed by metagenomics and culture.</title>
        <authorList>
            <person name="Gilroy R."/>
            <person name="Ravi A."/>
            <person name="Getino M."/>
            <person name="Pursley I."/>
            <person name="Horton D.L."/>
            <person name="Alikhan N.F."/>
            <person name="Baker D."/>
            <person name="Gharbi K."/>
            <person name="Hall N."/>
            <person name="Watson M."/>
            <person name="Adriaenssens E.M."/>
            <person name="Foster-Nyarko E."/>
            <person name="Jarju S."/>
            <person name="Secka A."/>
            <person name="Antonio M."/>
            <person name="Oren A."/>
            <person name="Chaudhuri R.R."/>
            <person name="La Ragione R."/>
            <person name="Hildebrand F."/>
            <person name="Pallen M.J."/>
        </authorList>
    </citation>
    <scope>NUCLEOTIDE SEQUENCE</scope>
    <source>
        <strain evidence="1">17113</strain>
    </source>
</reference>
<protein>
    <submittedName>
        <fullName evidence="1">Uncharacterized protein</fullName>
    </submittedName>
</protein>
<evidence type="ECO:0000313" key="1">
    <source>
        <dbReference type="EMBL" id="MBO8426816.1"/>
    </source>
</evidence>
<organism evidence="1 2">
    <name type="scientific">Candidatus Alloenteromonas pullistercoris</name>
    <dbReference type="NCBI Taxonomy" id="2840785"/>
    <lineage>
        <taxon>Bacteria</taxon>
        <taxon>Bacillati</taxon>
        <taxon>Bacillota</taxon>
        <taxon>Bacillota incertae sedis</taxon>
        <taxon>Candidatus Alloenteromonas</taxon>
    </lineage>
</organism>
<proteinExistence type="predicted"/>
<comment type="caution">
    <text evidence="1">The sequence shown here is derived from an EMBL/GenBank/DDBJ whole genome shotgun (WGS) entry which is preliminary data.</text>
</comment>
<sequence>MGKPSKTLIRRVISALAGTRKKVVYLDDLSNLIGVYPDILGQELCYFNPLIRLDPTINIRDMSEDFREYILTPLDPEKKRAKVNRKDGVSSEELKSYSSTLDFVSKKLTNFAGLVDRSLSLSDHDLRLLIKLAERDRKRLKSKAAKAK</sequence>
<accession>A0A9D9GVL4</accession>